<name>A0ABS9CYL7_9RHOB</name>
<proteinExistence type="predicted"/>
<accession>A0ABS9CYL7</accession>
<dbReference type="Proteomes" id="UP001200557">
    <property type="component" value="Unassembled WGS sequence"/>
</dbReference>
<dbReference type="InterPro" id="IPR036237">
    <property type="entry name" value="Xyl_isomerase-like_sf"/>
</dbReference>
<evidence type="ECO:0000313" key="3">
    <source>
        <dbReference type="Proteomes" id="UP001200557"/>
    </source>
</evidence>
<organism evidence="2 3">
    <name type="scientific">Octadecabacter dasysiphoniae</name>
    <dbReference type="NCBI Taxonomy" id="2909341"/>
    <lineage>
        <taxon>Bacteria</taxon>
        <taxon>Pseudomonadati</taxon>
        <taxon>Pseudomonadota</taxon>
        <taxon>Alphaproteobacteria</taxon>
        <taxon>Rhodobacterales</taxon>
        <taxon>Roseobacteraceae</taxon>
        <taxon>Octadecabacter</taxon>
    </lineage>
</organism>
<protein>
    <submittedName>
        <fullName evidence="2">TIM barrel protein</fullName>
    </submittedName>
</protein>
<dbReference type="Pfam" id="PF01261">
    <property type="entry name" value="AP_endonuc_2"/>
    <property type="match status" value="1"/>
</dbReference>
<feature type="domain" description="Xylose isomerase-like TIM barrel" evidence="1">
    <location>
        <begin position="21"/>
        <end position="255"/>
    </location>
</feature>
<evidence type="ECO:0000313" key="2">
    <source>
        <dbReference type="EMBL" id="MCF2872375.1"/>
    </source>
</evidence>
<comment type="caution">
    <text evidence="2">The sequence shown here is derived from an EMBL/GenBank/DDBJ whole genome shotgun (WGS) entry which is preliminary data.</text>
</comment>
<dbReference type="SUPFAM" id="SSF51658">
    <property type="entry name" value="Xylose isomerase-like"/>
    <property type="match status" value="1"/>
</dbReference>
<keyword evidence="3" id="KW-1185">Reference proteome</keyword>
<gene>
    <name evidence="2" type="ORF">L0664_14970</name>
</gene>
<sequence>MLNFALNHMTVPSLTMKQACDLARDLGMTGLELRNDLDAPLFDGKAPRVDMIDLPVVALAEVKAFNAFDDAVLQSAILLMDLAVGCGARAISLIPKVGSDAVAPDGLRRAMIALAPELEQRGLTGLIEPIGFAHSSLRHKSQVVDLIDTLDLGAQFGLIHDTFHHHLSGESALYPAHTKLVHISGVTDRDVPEADIRDHHRVLVDGADRLGNVAQITELLRGGYTGPLSFEAFSPDVHADIDPKASLSRSIHFIENEIMALAA</sequence>
<dbReference type="Gene3D" id="3.20.20.150">
    <property type="entry name" value="Divalent-metal-dependent TIM barrel enzymes"/>
    <property type="match status" value="1"/>
</dbReference>
<reference evidence="2 3" key="1">
    <citation type="submission" date="2022-01" db="EMBL/GenBank/DDBJ databases">
        <title>Octadecabacter sp. nov., isolated from a marine alga.</title>
        <authorList>
            <person name="Jin M.S."/>
            <person name="Kim H.M."/>
            <person name="Han D.M."/>
            <person name="Jung J.J."/>
            <person name="Jeon C.O."/>
        </authorList>
    </citation>
    <scope>NUCLEOTIDE SEQUENCE [LARGE SCALE GENOMIC DNA]</scope>
    <source>
        <strain evidence="2 3">G9-8</strain>
    </source>
</reference>
<dbReference type="EMBL" id="JAKGAQ010000004">
    <property type="protein sequence ID" value="MCF2872375.1"/>
    <property type="molecule type" value="Genomic_DNA"/>
</dbReference>
<dbReference type="InterPro" id="IPR013022">
    <property type="entry name" value="Xyl_isomerase-like_TIM-brl"/>
</dbReference>
<evidence type="ECO:0000259" key="1">
    <source>
        <dbReference type="Pfam" id="PF01261"/>
    </source>
</evidence>
<dbReference type="RefSeq" id="WP_235226706.1">
    <property type="nucleotide sequence ID" value="NZ_JAKGAQ010000004.1"/>
</dbReference>